<name>A0A183TRJ9_SCHSO</name>
<dbReference type="WBParaSite" id="SSLN_0001982101-mRNA-1">
    <property type="protein sequence ID" value="SSLN_0001982101-mRNA-1"/>
    <property type="gene ID" value="SSLN_0001982101"/>
</dbReference>
<evidence type="ECO:0000313" key="1">
    <source>
        <dbReference type="WBParaSite" id="SSLN_0001982101-mRNA-1"/>
    </source>
</evidence>
<dbReference type="AlphaFoldDB" id="A0A183TRJ9"/>
<proteinExistence type="predicted"/>
<accession>A0A183TRJ9</accession>
<sequence>LAKVSSSSAFWVHQAPAAIQDSSVDVLTMGQRRSRDISQQMAQRQ</sequence>
<protein>
    <submittedName>
        <fullName evidence="1">Gag protein</fullName>
    </submittedName>
</protein>
<reference evidence="1" key="1">
    <citation type="submission" date="2016-06" db="UniProtKB">
        <authorList>
            <consortium name="WormBaseParasite"/>
        </authorList>
    </citation>
    <scope>IDENTIFICATION</scope>
</reference>
<organism evidence="1">
    <name type="scientific">Schistocephalus solidus</name>
    <name type="common">Tapeworm</name>
    <dbReference type="NCBI Taxonomy" id="70667"/>
    <lineage>
        <taxon>Eukaryota</taxon>
        <taxon>Metazoa</taxon>
        <taxon>Spiralia</taxon>
        <taxon>Lophotrochozoa</taxon>
        <taxon>Platyhelminthes</taxon>
        <taxon>Cestoda</taxon>
        <taxon>Eucestoda</taxon>
        <taxon>Diphyllobothriidea</taxon>
        <taxon>Diphyllobothriidae</taxon>
        <taxon>Schistocephalus</taxon>
    </lineage>
</organism>